<keyword evidence="1" id="KW-0472">Membrane</keyword>
<protein>
    <submittedName>
        <fullName evidence="2">Uncharacterized protein</fullName>
    </submittedName>
</protein>
<evidence type="ECO:0000256" key="1">
    <source>
        <dbReference type="SAM" id="Phobius"/>
    </source>
</evidence>
<organism evidence="2 3">
    <name type="scientific">Parahaliea aestuarii</name>
    <dbReference type="NCBI Taxonomy" id="1852021"/>
    <lineage>
        <taxon>Bacteria</taxon>
        <taxon>Pseudomonadati</taxon>
        <taxon>Pseudomonadota</taxon>
        <taxon>Gammaproteobacteria</taxon>
        <taxon>Cellvibrionales</taxon>
        <taxon>Halieaceae</taxon>
        <taxon>Parahaliea</taxon>
    </lineage>
</organism>
<name>A0A5C9A1H3_9GAMM</name>
<reference evidence="2 3" key="1">
    <citation type="submission" date="2019-08" db="EMBL/GenBank/DDBJ databases">
        <title>Parahaliea maris sp. nov., isolated from the surface seawater.</title>
        <authorList>
            <person name="Liu Y."/>
        </authorList>
    </citation>
    <scope>NUCLEOTIDE SEQUENCE [LARGE SCALE GENOMIC DNA]</scope>
    <source>
        <strain evidence="2 3">S2-26</strain>
    </source>
</reference>
<gene>
    <name evidence="2" type="ORF">FVW59_02040</name>
</gene>
<dbReference type="AlphaFoldDB" id="A0A5C9A1H3"/>
<dbReference type="RefSeq" id="WP_148062557.1">
    <property type="nucleotide sequence ID" value="NZ_VRYZ01000001.1"/>
</dbReference>
<comment type="caution">
    <text evidence="2">The sequence shown here is derived from an EMBL/GenBank/DDBJ whole genome shotgun (WGS) entry which is preliminary data.</text>
</comment>
<keyword evidence="1" id="KW-1133">Transmembrane helix</keyword>
<proteinExistence type="predicted"/>
<evidence type="ECO:0000313" key="3">
    <source>
        <dbReference type="Proteomes" id="UP000321933"/>
    </source>
</evidence>
<keyword evidence="1" id="KW-0812">Transmembrane</keyword>
<accession>A0A5C9A1H3</accession>
<dbReference type="Proteomes" id="UP000321933">
    <property type="component" value="Unassembled WGS sequence"/>
</dbReference>
<keyword evidence="3" id="KW-1185">Reference proteome</keyword>
<evidence type="ECO:0000313" key="2">
    <source>
        <dbReference type="EMBL" id="TXS94715.1"/>
    </source>
</evidence>
<sequence length="327" mass="35889">MGWQGVGVVYMAMEFSIPFYGDYRLVRVNILYNLRVRPSIGFCLDVDFIQISDCGTRLAPCRHRPPKRMRDTGMKGLNRNALAFILAVTLASIAGQARAVLMLTDSAVFSANPSGENWNGWIWNTQGGESDDRWNLYYSSSLDPQNPVFLNSKDGATTNIAIALTPGTHLFSVYGESVIPNVDPLQHFVLSLYFGGNQTTADISGLYGSSCNPVCPASHPNGLDLYGSSGLSTPNAQEAGTLSFVSGDYEVTLSDFIWILRPDIDQVWPYWDNSPDYSNGSNTPDFFGRIQLDVRALNNASPVPLSNTLTLFGLGLLLLRLVNPRRA</sequence>
<dbReference type="EMBL" id="VRYZ01000001">
    <property type="protein sequence ID" value="TXS94715.1"/>
    <property type="molecule type" value="Genomic_DNA"/>
</dbReference>
<feature type="transmembrane region" description="Helical" evidence="1">
    <location>
        <begin position="77"/>
        <end position="95"/>
    </location>
</feature>